<organism evidence="5 6">
    <name type="scientific">Saccharopolyspora halophila</name>
    <dbReference type="NCBI Taxonomy" id="405551"/>
    <lineage>
        <taxon>Bacteria</taxon>
        <taxon>Bacillati</taxon>
        <taxon>Actinomycetota</taxon>
        <taxon>Actinomycetes</taxon>
        <taxon>Pseudonocardiales</taxon>
        <taxon>Pseudonocardiaceae</taxon>
        <taxon>Saccharopolyspora</taxon>
    </lineage>
</organism>
<dbReference type="EMBL" id="BAAARA010000002">
    <property type="protein sequence ID" value="GAA2334848.1"/>
    <property type="molecule type" value="Genomic_DNA"/>
</dbReference>
<comment type="caution">
    <text evidence="5">The sequence shown here is derived from an EMBL/GenBank/DDBJ whole genome shotgun (WGS) entry which is preliminary data.</text>
</comment>
<dbReference type="RefSeq" id="WP_344126699.1">
    <property type="nucleotide sequence ID" value="NZ_BAAARA010000002.1"/>
</dbReference>
<evidence type="ECO:0000256" key="2">
    <source>
        <dbReference type="ARBA" id="ARBA00023034"/>
    </source>
</evidence>
<proteinExistence type="predicted"/>
<dbReference type="Proteomes" id="UP001501218">
    <property type="component" value="Unassembled WGS sequence"/>
</dbReference>
<evidence type="ECO:0008006" key="7">
    <source>
        <dbReference type="Google" id="ProtNLM"/>
    </source>
</evidence>
<accession>A0ABN3FPQ0</accession>
<keyword evidence="2" id="KW-0333">Golgi apparatus</keyword>
<keyword evidence="4" id="KW-0472">Membrane</keyword>
<evidence type="ECO:0000256" key="3">
    <source>
        <dbReference type="ARBA" id="ARBA00023121"/>
    </source>
</evidence>
<sequence length="209" mass="22457">MNQLSLPEEFVLLLHRPEGSYYASDHTGAAELGELVLNRQVELTNKKVAPLATAPTGLAWADDALAWLHRKGKPVQAATFIQSRTNARRRHADALVARGLMYCEQKKFLFIPYQKYFPELSTRNLLVGRIRAAARNEVPLDERLALLCALTQATGLAPKLGLDSAERARLKQISKGEQVGEAVSDVIAATMTVIVVAGAAAAAGGAAGS</sequence>
<evidence type="ECO:0000313" key="6">
    <source>
        <dbReference type="Proteomes" id="UP001501218"/>
    </source>
</evidence>
<protein>
    <recommendedName>
        <fullName evidence="7">GPP34 family phosphoprotein</fullName>
    </recommendedName>
</protein>
<evidence type="ECO:0000256" key="4">
    <source>
        <dbReference type="ARBA" id="ARBA00023136"/>
    </source>
</evidence>
<evidence type="ECO:0000313" key="5">
    <source>
        <dbReference type="EMBL" id="GAA2334848.1"/>
    </source>
</evidence>
<dbReference type="Gene3D" id="1.10.3630.10">
    <property type="entry name" value="yeast vps74-n-term truncation variant domain like"/>
    <property type="match status" value="1"/>
</dbReference>
<dbReference type="InterPro" id="IPR008628">
    <property type="entry name" value="GPP34-like"/>
</dbReference>
<gene>
    <name evidence="5" type="ORF">GCM10009854_08290</name>
</gene>
<name>A0ABN3FPQ0_9PSEU</name>
<keyword evidence="3" id="KW-0446">Lipid-binding</keyword>
<comment type="subcellular location">
    <subcellularLocation>
        <location evidence="1">Golgi apparatus membrane</location>
        <topology evidence="1">Peripheral membrane protein</topology>
        <orientation evidence="1">Cytoplasmic side</orientation>
    </subcellularLocation>
</comment>
<dbReference type="InterPro" id="IPR038261">
    <property type="entry name" value="GPP34-like_sf"/>
</dbReference>
<evidence type="ECO:0000256" key="1">
    <source>
        <dbReference type="ARBA" id="ARBA00004255"/>
    </source>
</evidence>
<reference evidence="5 6" key="1">
    <citation type="journal article" date="2019" name="Int. J. Syst. Evol. Microbiol.">
        <title>The Global Catalogue of Microorganisms (GCM) 10K type strain sequencing project: providing services to taxonomists for standard genome sequencing and annotation.</title>
        <authorList>
            <consortium name="The Broad Institute Genomics Platform"/>
            <consortium name="The Broad Institute Genome Sequencing Center for Infectious Disease"/>
            <person name="Wu L."/>
            <person name="Ma J."/>
        </authorList>
    </citation>
    <scope>NUCLEOTIDE SEQUENCE [LARGE SCALE GENOMIC DNA]</scope>
    <source>
        <strain evidence="5 6">JCM 16221</strain>
    </source>
</reference>
<keyword evidence="6" id="KW-1185">Reference proteome</keyword>
<dbReference type="Pfam" id="PF05719">
    <property type="entry name" value="GPP34"/>
    <property type="match status" value="1"/>
</dbReference>